<comment type="caution">
    <text evidence="2">The sequence shown here is derived from an EMBL/GenBank/DDBJ whole genome shotgun (WGS) entry which is preliminary data.</text>
</comment>
<feature type="region of interest" description="Disordered" evidence="1">
    <location>
        <begin position="319"/>
        <end position="494"/>
    </location>
</feature>
<feature type="compositionally biased region" description="Polar residues" evidence="1">
    <location>
        <begin position="168"/>
        <end position="179"/>
    </location>
</feature>
<evidence type="ECO:0000313" key="3">
    <source>
        <dbReference type="Proteomes" id="UP000034112"/>
    </source>
</evidence>
<feature type="compositionally biased region" description="Basic and acidic residues" evidence="1">
    <location>
        <begin position="479"/>
        <end position="494"/>
    </location>
</feature>
<accession>A0A0G0AMR6</accession>
<name>A0A0G0AMR6_TRIHA</name>
<feature type="compositionally biased region" description="Basic residues" evidence="1">
    <location>
        <begin position="787"/>
        <end position="801"/>
    </location>
</feature>
<feature type="region of interest" description="Disordered" evidence="1">
    <location>
        <begin position="674"/>
        <end position="824"/>
    </location>
</feature>
<feature type="region of interest" description="Disordered" evidence="1">
    <location>
        <begin position="869"/>
        <end position="1124"/>
    </location>
</feature>
<feature type="compositionally biased region" description="Polar residues" evidence="1">
    <location>
        <begin position="360"/>
        <end position="372"/>
    </location>
</feature>
<feature type="compositionally biased region" description="Polar residues" evidence="1">
    <location>
        <begin position="465"/>
        <end position="475"/>
    </location>
</feature>
<protein>
    <submittedName>
        <fullName evidence="2">Uncharacterized protein</fullName>
    </submittedName>
</protein>
<reference evidence="3" key="1">
    <citation type="journal article" date="2015" name="Genome Announc.">
        <title>Draft whole-genome sequence of the biocontrol agent Trichoderma harzianum T6776.</title>
        <authorList>
            <person name="Baroncelli R."/>
            <person name="Piaggeschi G."/>
            <person name="Fiorini L."/>
            <person name="Bertolini E."/>
            <person name="Zapparata A."/>
            <person name="Pe M.E."/>
            <person name="Sarrocco S."/>
            <person name="Vannacci G."/>
        </authorList>
    </citation>
    <scope>NUCLEOTIDE SEQUENCE [LARGE SCALE GENOMIC DNA]</scope>
    <source>
        <strain evidence="3">T6776</strain>
    </source>
</reference>
<proteinExistence type="predicted"/>
<feature type="region of interest" description="Disordered" evidence="1">
    <location>
        <begin position="516"/>
        <end position="563"/>
    </location>
</feature>
<feature type="compositionally biased region" description="Polar residues" evidence="1">
    <location>
        <begin position="943"/>
        <end position="958"/>
    </location>
</feature>
<gene>
    <name evidence="2" type="ORF">THAR02_01948</name>
</gene>
<organism evidence="2 3">
    <name type="scientific">Trichoderma harzianum</name>
    <name type="common">Hypocrea lixii</name>
    <dbReference type="NCBI Taxonomy" id="5544"/>
    <lineage>
        <taxon>Eukaryota</taxon>
        <taxon>Fungi</taxon>
        <taxon>Dikarya</taxon>
        <taxon>Ascomycota</taxon>
        <taxon>Pezizomycotina</taxon>
        <taxon>Sordariomycetes</taxon>
        <taxon>Hypocreomycetidae</taxon>
        <taxon>Hypocreales</taxon>
        <taxon>Hypocreaceae</taxon>
        <taxon>Trichoderma</taxon>
    </lineage>
</organism>
<dbReference type="AlphaFoldDB" id="A0A0G0AMR6"/>
<feature type="compositionally biased region" description="Basic and acidic residues" evidence="1">
    <location>
        <begin position="1064"/>
        <end position="1084"/>
    </location>
</feature>
<feature type="compositionally biased region" description="Basic and acidic residues" evidence="1">
    <location>
        <begin position="688"/>
        <end position="699"/>
    </location>
</feature>
<dbReference type="OrthoDB" id="3941926at2759"/>
<feature type="compositionally biased region" description="Polar residues" evidence="1">
    <location>
        <begin position="1054"/>
        <end position="1063"/>
    </location>
</feature>
<feature type="region of interest" description="Disordered" evidence="1">
    <location>
        <begin position="165"/>
        <end position="200"/>
    </location>
</feature>
<feature type="compositionally biased region" description="Polar residues" evidence="1">
    <location>
        <begin position="982"/>
        <end position="994"/>
    </location>
</feature>
<feature type="compositionally biased region" description="Polar residues" evidence="1">
    <location>
        <begin position="812"/>
        <end position="824"/>
    </location>
</feature>
<feature type="compositionally biased region" description="Polar residues" evidence="1">
    <location>
        <begin position="915"/>
        <end position="924"/>
    </location>
</feature>
<dbReference type="Proteomes" id="UP000034112">
    <property type="component" value="Unassembled WGS sequence"/>
</dbReference>
<feature type="compositionally biased region" description="Polar residues" evidence="1">
    <location>
        <begin position="638"/>
        <end position="655"/>
    </location>
</feature>
<feature type="region of interest" description="Disordered" evidence="1">
    <location>
        <begin position="622"/>
        <end position="660"/>
    </location>
</feature>
<feature type="compositionally biased region" description="Basic and acidic residues" evidence="1">
    <location>
        <begin position="427"/>
        <end position="444"/>
    </location>
</feature>
<feature type="compositionally biased region" description="Polar residues" evidence="1">
    <location>
        <begin position="445"/>
        <end position="456"/>
    </location>
</feature>
<feature type="compositionally biased region" description="Polar residues" evidence="1">
    <location>
        <begin position="1"/>
        <end position="11"/>
    </location>
</feature>
<dbReference type="EMBL" id="JOKZ01000037">
    <property type="protein sequence ID" value="KKP05909.1"/>
    <property type="molecule type" value="Genomic_DNA"/>
</dbReference>
<sequence length="1124" mass="122766">MTRQWQSSQSFHRLAQDQRHPIGNSPDDFTRQNFAAPMRASPEPTPFYMQPEKAFMPHPSSKDGFPHQNSHFYSTANRPVPHPAPYRDISGSSQVMPLQQLTNGAHSGAMVASKLRNAAINGSDESIQLAQSTRPELLYGSSTSSMHNEYRNDSQTYNQVGQRRGSFAQKSHGWNSGQQAHLDHHPTSREPYLNKSWRRSAQPERSRQASWCLNPGGPNSGEYTPCSCSGCNERNRSIWVRVYHDAFAPNIDVQTTLKFGIGSRFGKVEEVYPAPSQNKTAFIVRFAKESPVPQALAFGEGKLSEKGIRIIIRPAHRSKWMNNHQHQQPRRLPPLPIAHQQPMWDAPTPSSMNVGYAHTTGPSPSLSATPTHTPERGQIASSSSSKSSETLPCEIRSDRSVAQETTLPVEAANIPGTDQPGETQSTDSREQATSVKDEKLHEPEQASTRVVLSVQTKKSKKKETASQSKPLSQAYTGGEDSKCREAILGGEDGRRSLQKEARVALPSSPVMLAGATAEECKASSSATPHSDTGDGSCTPKSPQRRAEETQVSKQVDIPCPNTSTTEAVVQNDAKLEKDQTLVSSDFKKAQNSVPKVGADLSPTTKISENIFTEDEIKERKQAWNRIPMPLDPRKSRKLGTSVTSGQPPMSQTQKEVSNDVMKNARVPASCVDERAQLESSNISGVEKAAPDESTERVEESAEAAEEVAQQPVKDEGSNLEQRLCVPNEQSRIALRNEDSSFSSTLEPSELFHRASEQLAEDTLKTPGTVLTTDDGKASTETNNQSKPKTKWNKNKKAKKRLASALQADLQKETGSQEVSPPNLGTSAVPAKEKFQMNHDMLMPISAATGSASHSIHLPEKIDESSIEPFGEPREQTMTGNRTQYPYDTLPRGRLDFRSNAGGSLKIPKKRKNKYPSITSKTFEASTAGRLVSTQSRDAAGGPTPTTDINGAIATSSVTPAGEADASKKSRLNPLATAFVSPRKSTATGASTETVPYSPRAASSRAGLAEVSVEKLQPPSKFKIIRRPATANNSPSKAPQLREKINQGPKGGDSFESSTTQQENGRNEIQRDWSKDKHQRERENIKLGNSNTASPPKDGRKKNVGLDTQDWPALPVSRVRSATLE</sequence>
<feature type="compositionally biased region" description="Polar residues" evidence="1">
    <location>
        <begin position="522"/>
        <end position="541"/>
    </location>
</feature>
<evidence type="ECO:0000313" key="2">
    <source>
        <dbReference type="EMBL" id="KKP05909.1"/>
    </source>
</evidence>
<evidence type="ECO:0000256" key="1">
    <source>
        <dbReference type="SAM" id="MobiDB-lite"/>
    </source>
</evidence>
<feature type="compositionally biased region" description="Polar residues" evidence="1">
    <location>
        <begin position="875"/>
        <end position="885"/>
    </location>
</feature>
<feature type="region of interest" description="Disordered" evidence="1">
    <location>
        <begin position="1"/>
        <end position="44"/>
    </location>
</feature>